<evidence type="ECO:0000256" key="7">
    <source>
        <dbReference type="ARBA" id="ARBA00023049"/>
    </source>
</evidence>
<evidence type="ECO:0000256" key="6">
    <source>
        <dbReference type="ARBA" id="ARBA00022833"/>
    </source>
</evidence>
<evidence type="ECO:0000256" key="8">
    <source>
        <dbReference type="ARBA" id="ARBA00023157"/>
    </source>
</evidence>
<dbReference type="InterPro" id="IPR024079">
    <property type="entry name" value="MetalloPept_cat_dom_sf"/>
</dbReference>
<dbReference type="AlphaFoldDB" id="A0A916NRC2"/>
<keyword evidence="6" id="KW-0862">Zinc</keyword>
<dbReference type="Pfam" id="PF19081">
    <property type="entry name" value="Ig_7"/>
    <property type="match status" value="1"/>
</dbReference>
<dbReference type="Gene3D" id="3.40.390.10">
    <property type="entry name" value="Collagenase (Catalytic Domain)"/>
    <property type="match status" value="1"/>
</dbReference>
<evidence type="ECO:0000256" key="9">
    <source>
        <dbReference type="SAM" id="SignalP"/>
    </source>
</evidence>
<protein>
    <recommendedName>
        <fullName evidence="16">T9SS C-terminal target domain-containing protein</fullName>
    </recommendedName>
</protein>
<organism evidence="14 15">
    <name type="scientific">Parvicella tangerina</name>
    <dbReference type="NCBI Taxonomy" id="2829795"/>
    <lineage>
        <taxon>Bacteria</taxon>
        <taxon>Pseudomonadati</taxon>
        <taxon>Bacteroidota</taxon>
        <taxon>Flavobacteriia</taxon>
        <taxon>Flavobacteriales</taxon>
        <taxon>Parvicellaceae</taxon>
        <taxon>Parvicella</taxon>
    </lineage>
</organism>
<keyword evidence="5" id="KW-0378">Hydrolase</keyword>
<evidence type="ECO:0000256" key="5">
    <source>
        <dbReference type="ARBA" id="ARBA00022801"/>
    </source>
</evidence>
<dbReference type="InterPro" id="IPR044023">
    <property type="entry name" value="Ig_7"/>
</dbReference>
<evidence type="ECO:0000259" key="13">
    <source>
        <dbReference type="Pfam" id="PF20009"/>
    </source>
</evidence>
<dbReference type="NCBIfam" id="TIGR04183">
    <property type="entry name" value="Por_Secre_tail"/>
    <property type="match status" value="1"/>
</dbReference>
<dbReference type="GO" id="GO:0006508">
    <property type="term" value="P:proteolysis"/>
    <property type="evidence" value="ECO:0007669"/>
    <property type="project" value="UniProtKB-KW"/>
</dbReference>
<evidence type="ECO:0000256" key="1">
    <source>
        <dbReference type="ARBA" id="ARBA00008721"/>
    </source>
</evidence>
<dbReference type="Pfam" id="PF18962">
    <property type="entry name" value="Por_Secre_tail"/>
    <property type="match status" value="1"/>
</dbReference>
<name>A0A916NRC2_9FLAO</name>
<feature type="domain" description="Peptidase M43 pregnancy-associated plasma-A" evidence="10">
    <location>
        <begin position="175"/>
        <end position="346"/>
    </location>
</feature>
<evidence type="ECO:0000259" key="12">
    <source>
        <dbReference type="Pfam" id="PF19081"/>
    </source>
</evidence>
<feature type="domain" description="Ig-like" evidence="12">
    <location>
        <begin position="520"/>
        <end position="603"/>
    </location>
</feature>
<feature type="domain" description="Secretion system C-terminal sorting" evidence="11">
    <location>
        <begin position="1018"/>
        <end position="1082"/>
    </location>
</feature>
<keyword evidence="2" id="KW-0645">Protease</keyword>
<dbReference type="RefSeq" id="WP_258541660.1">
    <property type="nucleotide sequence ID" value="NZ_OU015584.1"/>
</dbReference>
<comment type="similarity">
    <text evidence="1">Belongs to the peptidase M43B family.</text>
</comment>
<keyword evidence="4 9" id="KW-0732">Signal</keyword>
<evidence type="ECO:0008006" key="16">
    <source>
        <dbReference type="Google" id="ProtNLM"/>
    </source>
</evidence>
<feature type="signal peptide" evidence="9">
    <location>
        <begin position="1"/>
        <end position="21"/>
    </location>
</feature>
<evidence type="ECO:0000313" key="14">
    <source>
        <dbReference type="EMBL" id="CAG5080846.1"/>
    </source>
</evidence>
<dbReference type="PANTHER" id="PTHR47466:SF1">
    <property type="entry name" value="METALLOPROTEASE MEP1 (AFU_ORTHOLOGUE AFUA_1G07730)-RELATED"/>
    <property type="match status" value="1"/>
</dbReference>
<keyword evidence="8" id="KW-1015">Disulfide bond</keyword>
<accession>A0A916NRC2</accession>
<evidence type="ECO:0000256" key="4">
    <source>
        <dbReference type="ARBA" id="ARBA00022729"/>
    </source>
</evidence>
<dbReference type="InterPro" id="IPR026444">
    <property type="entry name" value="Secre_tail"/>
</dbReference>
<dbReference type="GO" id="GO:0008237">
    <property type="term" value="F:metallopeptidase activity"/>
    <property type="evidence" value="ECO:0007669"/>
    <property type="project" value="UniProtKB-KW"/>
</dbReference>
<gene>
    <name evidence="14" type="ORF">CRYO30217_01460</name>
</gene>
<dbReference type="Pfam" id="PF20009">
    <property type="entry name" value="GEVED"/>
    <property type="match status" value="1"/>
</dbReference>
<evidence type="ECO:0000313" key="15">
    <source>
        <dbReference type="Proteomes" id="UP000683507"/>
    </source>
</evidence>
<reference evidence="14" key="1">
    <citation type="submission" date="2021-04" db="EMBL/GenBank/DDBJ databases">
        <authorList>
            <person name="Rodrigo-Torres L."/>
            <person name="Arahal R. D."/>
            <person name="Lucena T."/>
        </authorList>
    </citation>
    <scope>NUCLEOTIDE SEQUENCE</scope>
    <source>
        <strain evidence="14">AS29M-1</strain>
    </source>
</reference>
<dbReference type="InterPro" id="IPR008754">
    <property type="entry name" value="Peptidase_M43"/>
</dbReference>
<evidence type="ECO:0000256" key="2">
    <source>
        <dbReference type="ARBA" id="ARBA00022670"/>
    </source>
</evidence>
<feature type="domain" description="GEVED" evidence="13">
    <location>
        <begin position="438"/>
        <end position="510"/>
    </location>
</feature>
<evidence type="ECO:0000259" key="11">
    <source>
        <dbReference type="Pfam" id="PF18962"/>
    </source>
</evidence>
<dbReference type="GO" id="GO:0046872">
    <property type="term" value="F:metal ion binding"/>
    <property type="evidence" value="ECO:0007669"/>
    <property type="project" value="UniProtKB-KW"/>
</dbReference>
<keyword evidence="15" id="KW-1185">Reference proteome</keyword>
<keyword evidence="3" id="KW-0479">Metal-binding</keyword>
<sequence>MKKTLLIQFMLLLFVSSIAQVTTSMSINNSAVSTAQFPGMCKSDKKHIDLMMNDPAYAAKRQSFHQQMKDYLDLAPSQRALSGTVTIPVVVHVIHNPSDPTTNISTAQIQSAIDNLNDAYSNDVSLYGNSVDIQVQFALAVRDENCQATTGINRVDGTSVSGYATDGITDANETQVKALSKWDNSKYYNIWIVTEIDGNDGGSGTQGYAYFPGASSDVDGAVILYNAFGYDPTGVLGYELKPYTNYNVTTIHELGHGLDLYHTFQGDDANSDGTADQCPGPADDGDFCADTDPHRRDDSDCDAPVDLTCNGVANSTVHNNFMAYTSDFCQDRFTSDQKDRMRAALELERPGLVSSLGATPITGSEPTASVSCAPQTQDLSNSFSMGIAEFGIGGTAYSSGGAVADGGYTTQWCYNFSLDESTQYSVNVEMPFTNNEDVAVYIDYNNDGDFEDAGEEVFTSSSATSHSGNFTTPAGFSGETVWVRVISEWAGNTITGPCYAPQYGQVEDYSATLNSTCTDPDVPVLSHSGTICDGSSATVNISGDLNSASQWVVYTGSCGGTQVTTTSSSSFTVTPTGPSTTYFVRGEGGCVTPGSCDQITLNVTSNDDASFSYDQATYCDDDADPTPTITGDAGGTFTFSPAGLVINGSTGQIDLGASTAQGYTVTYTTAGACPDNQGVAVTVQNCNLPTSQVRADNCGKTLGTISEKIWCEEVGGAALYEWEFTNTVTSQVTTYTRLNGIEYVRLGYMNLMDPGVTYDVRVRPYVGGQWGQFGATCQITSAVALPTTNVIAADCGITLSAFNQEISCEELGNANTDYEWELTDPSNNVTTFIRTNGREDFKLAHVGLYEPNITYDVRVRAYINGTWSDFGATCQVTSPSDALTTKMTNSDCGATLSAFNEYVYCDPIPGAVVYQWKLTDPSSNVYTINRFNSNRSFKLTQLNLTAPNITYDVEVRAKSSSGVWTDFGQVCQLTSPAGAALIVNDDPNASSLEKTSINVFAGGSSGITEELFDGMTAYPNPFKDEFNVDFGGNSYEKEIKIYNALGQVVRVINTADAYLTIEMRDLEQGVYIMQVIAEGRMKTIRLVKQ</sequence>
<dbReference type="SUPFAM" id="SSF55486">
    <property type="entry name" value="Metalloproteases ('zincins'), catalytic domain"/>
    <property type="match status" value="1"/>
</dbReference>
<dbReference type="KEGG" id="ptan:CRYO30217_01460"/>
<evidence type="ECO:0000256" key="3">
    <source>
        <dbReference type="ARBA" id="ARBA00022723"/>
    </source>
</evidence>
<dbReference type="InterPro" id="IPR045474">
    <property type="entry name" value="GEVED"/>
</dbReference>
<proteinExistence type="inferred from homology"/>
<dbReference type="Proteomes" id="UP000683507">
    <property type="component" value="Chromosome"/>
</dbReference>
<dbReference type="Pfam" id="PF05572">
    <property type="entry name" value="Peptidase_M43"/>
    <property type="match status" value="1"/>
</dbReference>
<keyword evidence="7" id="KW-0482">Metalloprotease</keyword>
<evidence type="ECO:0000259" key="10">
    <source>
        <dbReference type="Pfam" id="PF05572"/>
    </source>
</evidence>
<feature type="chain" id="PRO_5037862299" description="T9SS C-terminal target domain-containing protein" evidence="9">
    <location>
        <begin position="22"/>
        <end position="1089"/>
    </location>
</feature>
<dbReference type="EMBL" id="OU015584">
    <property type="protein sequence ID" value="CAG5080846.1"/>
    <property type="molecule type" value="Genomic_DNA"/>
</dbReference>
<dbReference type="PANTHER" id="PTHR47466">
    <property type="match status" value="1"/>
</dbReference>